<keyword evidence="5 14" id="KW-0067">ATP-binding</keyword>
<dbReference type="Proteomes" id="UP000425411">
    <property type="component" value="Chromosome"/>
</dbReference>
<evidence type="ECO:0000256" key="11">
    <source>
        <dbReference type="ARBA" id="ARBA00066388"/>
    </source>
</evidence>
<dbReference type="EC" id="7.6.2.9" evidence="11"/>
<keyword evidence="8" id="KW-0472">Membrane</keyword>
<dbReference type="PROSITE" id="PS50893">
    <property type="entry name" value="ABC_TRANSPORTER_2"/>
    <property type="match status" value="1"/>
</dbReference>
<dbReference type="GO" id="GO:0043190">
    <property type="term" value="C:ATP-binding cassette (ABC) transporter complex"/>
    <property type="evidence" value="ECO:0007669"/>
    <property type="project" value="InterPro"/>
</dbReference>
<dbReference type="RefSeq" id="WP_004634107.1">
    <property type="nucleotide sequence ID" value="NZ_CP046314.1"/>
</dbReference>
<dbReference type="InterPro" id="IPR015853">
    <property type="entry name" value="ABC_transpr_FbpC"/>
</dbReference>
<evidence type="ECO:0000256" key="4">
    <source>
        <dbReference type="ARBA" id="ARBA00022741"/>
    </source>
</evidence>
<organism evidence="14 15">
    <name type="scientific">Gemella morbillorum</name>
    <dbReference type="NCBI Taxonomy" id="29391"/>
    <lineage>
        <taxon>Bacteria</taxon>
        <taxon>Bacillati</taxon>
        <taxon>Bacillota</taxon>
        <taxon>Bacilli</taxon>
        <taxon>Bacillales</taxon>
        <taxon>Gemellaceae</taxon>
        <taxon>Gemella</taxon>
    </lineage>
</organism>
<keyword evidence="6" id="KW-0408">Iron</keyword>
<gene>
    <name evidence="14" type="ORF">FOC49_03310</name>
</gene>
<accession>A0A2X4N8N1</accession>
<dbReference type="GO" id="GO:0016887">
    <property type="term" value="F:ATP hydrolysis activity"/>
    <property type="evidence" value="ECO:0007669"/>
    <property type="project" value="InterPro"/>
</dbReference>
<keyword evidence="7" id="KW-0406">Ion transport</keyword>
<dbReference type="PANTHER" id="PTHR42781:SF4">
    <property type="entry name" value="SPERMIDINE_PUTRESCINE IMPORT ATP-BINDING PROTEIN POTA"/>
    <property type="match status" value="1"/>
</dbReference>
<dbReference type="InterPro" id="IPR013611">
    <property type="entry name" value="Transp-assoc_OB_typ2"/>
</dbReference>
<keyword evidence="4" id="KW-0547">Nucleotide-binding</keyword>
<dbReference type="PROSITE" id="PS00211">
    <property type="entry name" value="ABC_TRANSPORTER_1"/>
    <property type="match status" value="1"/>
</dbReference>
<evidence type="ECO:0000256" key="3">
    <source>
        <dbReference type="ARBA" id="ARBA00022496"/>
    </source>
</evidence>
<reference evidence="14 15" key="1">
    <citation type="submission" date="2019-11" db="EMBL/GenBank/DDBJ databases">
        <title>FDA dAtabase for Regulatory Grade micrObial Sequences (FDA-ARGOS): Supporting development and validation of Infectious Disease Dx tests.</title>
        <authorList>
            <person name="Turner S."/>
            <person name="Byrd R."/>
            <person name="Tallon L."/>
            <person name="Sadzewicz L."/>
            <person name="Vavikolanu K."/>
            <person name="Mehta A."/>
            <person name="Aluvathingal J."/>
            <person name="Nadendla S."/>
            <person name="Myers T."/>
            <person name="Yan Y."/>
            <person name="Sichtig H."/>
        </authorList>
    </citation>
    <scope>NUCLEOTIDE SEQUENCE [LARGE SCALE GENOMIC DNA]</scope>
    <source>
        <strain evidence="14 15">FDAARGOS_741</strain>
    </source>
</reference>
<evidence type="ECO:0000256" key="10">
    <source>
        <dbReference type="ARBA" id="ARBA00063934"/>
    </source>
</evidence>
<comment type="subunit">
    <text evidence="10">The complex is composed of two ATP-binding proteins (OpuCA), two transmembrane proteins (OpuCB and OpuCD) and a solute-binding protein (OpuCC).</text>
</comment>
<dbReference type="CDD" id="cd03259">
    <property type="entry name" value="ABC_Carb_Solutes_like"/>
    <property type="match status" value="1"/>
</dbReference>
<evidence type="ECO:0000256" key="7">
    <source>
        <dbReference type="ARBA" id="ARBA00023065"/>
    </source>
</evidence>
<dbReference type="GO" id="GO:0015418">
    <property type="term" value="F:ABC-type quaternary ammonium compound transporting activity"/>
    <property type="evidence" value="ECO:0007669"/>
    <property type="project" value="UniProtKB-EC"/>
</dbReference>
<dbReference type="InterPro" id="IPR017871">
    <property type="entry name" value="ABC_transporter-like_CS"/>
</dbReference>
<evidence type="ECO:0000256" key="6">
    <source>
        <dbReference type="ARBA" id="ARBA00023004"/>
    </source>
</evidence>
<dbReference type="InterPro" id="IPR050093">
    <property type="entry name" value="ABC_SmlMolc_Importer"/>
</dbReference>
<evidence type="ECO:0000256" key="1">
    <source>
        <dbReference type="ARBA" id="ARBA00022448"/>
    </source>
</evidence>
<keyword evidence="15" id="KW-1185">Reference proteome</keyword>
<dbReference type="SMART" id="SM00382">
    <property type="entry name" value="AAA"/>
    <property type="match status" value="1"/>
</dbReference>
<evidence type="ECO:0000256" key="2">
    <source>
        <dbReference type="ARBA" id="ARBA00022475"/>
    </source>
</evidence>
<evidence type="ECO:0000259" key="13">
    <source>
        <dbReference type="PROSITE" id="PS50893"/>
    </source>
</evidence>
<sequence length="306" mass="34632">MYLQLENIFKNYNEKEVLKNINFEITEGQLVCVLGPSGCGKTTLLNIIGGFIEDFSGKIFIDNTDITNVTPERRPIATVFQSYGLFTHKNVIENVSYGLKFLKLSKKEILVQATSVLEKVGLAGYQNKYISELSGGEQQRVAIARSLVLQPKVLLLDEPFSNLDVHLRGAMRDEVRRIQKEFGVTMIIVTHDQEDAFRLADKIIVMNNGEIEQIGTPQELYSNPKTEFVSKFIGESNLSKDGHVLRPERIKLKKDNNQGNTILEKFYLGATVEYKVQTKKYGYLKVLTLSSEEAFEIGDKVEVIIK</sequence>
<keyword evidence="2" id="KW-1003">Cell membrane</keyword>
<protein>
    <recommendedName>
        <fullName evidence="12">Carnitine transport ATP-binding protein OpuCA</fullName>
        <ecNumber evidence="11">7.6.2.9</ecNumber>
    </recommendedName>
</protein>
<dbReference type="OrthoDB" id="2374252at2"/>
<dbReference type="GO" id="GO:0015408">
    <property type="term" value="F:ABC-type ferric iron transporter activity"/>
    <property type="evidence" value="ECO:0007669"/>
    <property type="project" value="InterPro"/>
</dbReference>
<dbReference type="GO" id="GO:0005524">
    <property type="term" value="F:ATP binding"/>
    <property type="evidence" value="ECO:0007669"/>
    <property type="project" value="UniProtKB-KW"/>
</dbReference>
<dbReference type="Pfam" id="PF00005">
    <property type="entry name" value="ABC_tran"/>
    <property type="match status" value="1"/>
</dbReference>
<keyword evidence="3" id="KW-0410">Iron transport</keyword>
<feature type="domain" description="ABC transporter" evidence="13">
    <location>
        <begin position="3"/>
        <end position="233"/>
    </location>
</feature>
<keyword evidence="1" id="KW-0813">Transport</keyword>
<evidence type="ECO:0000256" key="8">
    <source>
        <dbReference type="ARBA" id="ARBA00023136"/>
    </source>
</evidence>
<evidence type="ECO:0000256" key="12">
    <source>
        <dbReference type="ARBA" id="ARBA00070305"/>
    </source>
</evidence>
<dbReference type="InterPro" id="IPR003439">
    <property type="entry name" value="ABC_transporter-like_ATP-bd"/>
</dbReference>
<dbReference type="Gene3D" id="3.40.50.300">
    <property type="entry name" value="P-loop containing nucleotide triphosphate hydrolases"/>
    <property type="match status" value="1"/>
</dbReference>
<dbReference type="AlphaFoldDB" id="A0A2X4N8N1"/>
<comment type="catalytic activity">
    <reaction evidence="9">
        <text>a quaternary ammonium(out) + ATP + H2O = a quaternary ammonium(in) + ADP + phosphate + H(+)</text>
        <dbReference type="Rhea" id="RHEA:11036"/>
        <dbReference type="ChEBI" id="CHEBI:15377"/>
        <dbReference type="ChEBI" id="CHEBI:15378"/>
        <dbReference type="ChEBI" id="CHEBI:30616"/>
        <dbReference type="ChEBI" id="CHEBI:35267"/>
        <dbReference type="ChEBI" id="CHEBI:43474"/>
        <dbReference type="ChEBI" id="CHEBI:456216"/>
        <dbReference type="EC" id="7.6.2.9"/>
    </reaction>
</comment>
<dbReference type="InterPro" id="IPR027417">
    <property type="entry name" value="P-loop_NTPase"/>
</dbReference>
<dbReference type="SUPFAM" id="SSF52540">
    <property type="entry name" value="P-loop containing nucleoside triphosphate hydrolases"/>
    <property type="match status" value="1"/>
</dbReference>
<evidence type="ECO:0000256" key="5">
    <source>
        <dbReference type="ARBA" id="ARBA00022840"/>
    </source>
</evidence>
<dbReference type="InterPro" id="IPR003593">
    <property type="entry name" value="AAA+_ATPase"/>
</dbReference>
<dbReference type="GeneID" id="93206866"/>
<dbReference type="FunFam" id="3.40.50.300:FF:000425">
    <property type="entry name" value="Probable ABC transporter, ATP-binding subunit"/>
    <property type="match status" value="1"/>
</dbReference>
<dbReference type="PANTHER" id="PTHR42781">
    <property type="entry name" value="SPERMIDINE/PUTRESCINE IMPORT ATP-BINDING PROTEIN POTA"/>
    <property type="match status" value="1"/>
</dbReference>
<evidence type="ECO:0000313" key="15">
    <source>
        <dbReference type="Proteomes" id="UP000425411"/>
    </source>
</evidence>
<name>A0A2X4N8N1_9BACL</name>
<dbReference type="Pfam" id="PF08402">
    <property type="entry name" value="TOBE_2"/>
    <property type="match status" value="1"/>
</dbReference>
<evidence type="ECO:0000313" key="14">
    <source>
        <dbReference type="EMBL" id="QGS08964.1"/>
    </source>
</evidence>
<dbReference type="EMBL" id="CP046314">
    <property type="protein sequence ID" value="QGS08964.1"/>
    <property type="molecule type" value="Genomic_DNA"/>
</dbReference>
<evidence type="ECO:0000256" key="9">
    <source>
        <dbReference type="ARBA" id="ARBA00052482"/>
    </source>
</evidence>
<proteinExistence type="predicted"/>